<dbReference type="SMART" id="SM00382">
    <property type="entry name" value="AAA"/>
    <property type="match status" value="1"/>
</dbReference>
<dbReference type="PROSITE" id="PS50112">
    <property type="entry name" value="PAS"/>
    <property type="match status" value="1"/>
</dbReference>
<dbReference type="InterPro" id="IPR009057">
    <property type="entry name" value="Homeodomain-like_sf"/>
</dbReference>
<dbReference type="Gene3D" id="3.40.50.300">
    <property type="entry name" value="P-loop containing nucleotide triphosphate hydrolases"/>
    <property type="match status" value="1"/>
</dbReference>
<dbReference type="InterPro" id="IPR027417">
    <property type="entry name" value="P-loop_NTPase"/>
</dbReference>
<evidence type="ECO:0000256" key="6">
    <source>
        <dbReference type="SAM" id="Coils"/>
    </source>
</evidence>
<dbReference type="Proteomes" id="UP000002710">
    <property type="component" value="Chromosome"/>
</dbReference>
<dbReference type="PROSITE" id="PS00688">
    <property type="entry name" value="SIGMA54_INTERACT_3"/>
    <property type="match status" value="1"/>
</dbReference>
<keyword evidence="1" id="KW-0547">Nucleotide-binding</keyword>
<evidence type="ECO:0000256" key="2">
    <source>
        <dbReference type="ARBA" id="ARBA00022840"/>
    </source>
</evidence>
<dbReference type="SUPFAM" id="SSF55785">
    <property type="entry name" value="PYP-like sensor domain (PAS domain)"/>
    <property type="match status" value="1"/>
</dbReference>
<sequence length="465" mass="52537">MLEDIYGHDLKQLVNFQRKIIDLCADALMVVNKEGRLIYINESFKELHGLGEEVLGEPVSNIIDNTRLNIVAQTGIAEHDCLQEIENHSFIVSRIPFYEDGNCIGAVGMIRFRHVDEIQKLTENIKELKNEIERLRKSKKASDEAEYTFSHIPGIAPAAREAKNKAMLAAPRNVTVLLRGESGVGKEVYSQSIHNFSQRCDGPFIHLNCSAIAEHLIESELFGYEEGAFTGARKGGRRGMFEQADKGTIFLDEIGDMPLAAQVKLLRVIQEGKVSRIGSEKITKVDVRIIAATNRNLEEMVKEKTFREDLFYRLNVIPIKLPALRHAVEEIPILAKRIWKRMSRKNGMFHKYLNSSALIALQEYPWPGNVRELQNFLERCMIMSRENDITAEIVNTVLQNGVACDLMQPEDALELLPLAELVEKTELQAISRALSAANGNRSAAARRLGITRPLLYKKMIKYGLK</sequence>
<feature type="domain" description="Sigma-54 factor interaction" evidence="7">
    <location>
        <begin position="152"/>
        <end position="382"/>
    </location>
</feature>
<dbReference type="InterPro" id="IPR003593">
    <property type="entry name" value="AAA+_ATPase"/>
</dbReference>
<dbReference type="GO" id="GO:0043565">
    <property type="term" value="F:sequence-specific DNA binding"/>
    <property type="evidence" value="ECO:0007669"/>
    <property type="project" value="InterPro"/>
</dbReference>
<feature type="domain" description="PAS" evidence="8">
    <location>
        <begin position="18"/>
        <end position="53"/>
    </location>
</feature>
<reference evidence="9 10" key="1">
    <citation type="journal article" date="2011" name="J. Bacteriol.">
        <title>Complete genome sequence and updated annotation of Desulfovibrio alaskensis G20.</title>
        <authorList>
            <person name="Hauser L.J."/>
            <person name="Land M.L."/>
            <person name="Brown S.D."/>
            <person name="Larimer F."/>
            <person name="Keller K.L."/>
            <person name="Rapp-Giles B.J."/>
            <person name="Price M.N."/>
            <person name="Lin M."/>
            <person name="Bruce D.C."/>
            <person name="Detter J.C."/>
            <person name="Tapia R."/>
            <person name="Han C.S."/>
            <person name="Goodwin L.A."/>
            <person name="Cheng J.F."/>
            <person name="Pitluck S."/>
            <person name="Copeland A."/>
            <person name="Lucas S."/>
            <person name="Nolan M."/>
            <person name="Lapidus A.L."/>
            <person name="Palumbo A.V."/>
            <person name="Wall J.D."/>
        </authorList>
    </citation>
    <scope>NUCLEOTIDE SEQUENCE [LARGE SCALE GENOMIC DNA]</scope>
    <source>
        <strain evidence="10">ATCC BAA 1058 / DSM 17464 / G20</strain>
    </source>
</reference>
<proteinExistence type="predicted"/>
<dbReference type="InterPro" id="IPR058031">
    <property type="entry name" value="AAA_lid_NorR"/>
</dbReference>
<keyword evidence="10" id="KW-1185">Reference proteome</keyword>
<protein>
    <submittedName>
        <fullName evidence="9">PAS modulated sigma54 specific transcriptional regulator, Fis family</fullName>
    </submittedName>
</protein>
<accession>Q30WV1</accession>
<dbReference type="PROSITE" id="PS00676">
    <property type="entry name" value="SIGMA54_INTERACT_2"/>
    <property type="match status" value="1"/>
</dbReference>
<organism evidence="9 10">
    <name type="scientific">Oleidesulfovibrio alaskensis (strain ATCC BAA-1058 / DSM 17464 / G20)</name>
    <name type="common">Desulfovibrio alaskensis</name>
    <dbReference type="NCBI Taxonomy" id="207559"/>
    <lineage>
        <taxon>Bacteria</taxon>
        <taxon>Pseudomonadati</taxon>
        <taxon>Thermodesulfobacteriota</taxon>
        <taxon>Desulfovibrionia</taxon>
        <taxon>Desulfovibrionales</taxon>
        <taxon>Desulfovibrionaceae</taxon>
        <taxon>Oleidesulfovibrio</taxon>
    </lineage>
</organism>
<dbReference type="PROSITE" id="PS00675">
    <property type="entry name" value="SIGMA54_INTERACT_1"/>
    <property type="match status" value="1"/>
</dbReference>
<dbReference type="CDD" id="cd00009">
    <property type="entry name" value="AAA"/>
    <property type="match status" value="1"/>
</dbReference>
<dbReference type="RefSeq" id="WP_011368814.1">
    <property type="nucleotide sequence ID" value="NC_007519.1"/>
</dbReference>
<evidence type="ECO:0000256" key="3">
    <source>
        <dbReference type="ARBA" id="ARBA00023015"/>
    </source>
</evidence>
<dbReference type="EMBL" id="CP000112">
    <property type="protein sequence ID" value="ABB39845.1"/>
    <property type="molecule type" value="Genomic_DNA"/>
</dbReference>
<evidence type="ECO:0000313" key="10">
    <source>
        <dbReference type="Proteomes" id="UP000002710"/>
    </source>
</evidence>
<dbReference type="GO" id="GO:0005524">
    <property type="term" value="F:ATP binding"/>
    <property type="evidence" value="ECO:0007669"/>
    <property type="project" value="UniProtKB-KW"/>
</dbReference>
<keyword evidence="6" id="KW-0175">Coiled coil</keyword>
<dbReference type="InterPro" id="IPR025662">
    <property type="entry name" value="Sigma_54_int_dom_ATP-bd_1"/>
</dbReference>
<dbReference type="Pfam" id="PF02954">
    <property type="entry name" value="HTH_8"/>
    <property type="match status" value="1"/>
</dbReference>
<dbReference type="eggNOG" id="COG3829">
    <property type="taxonomic scope" value="Bacteria"/>
</dbReference>
<keyword evidence="2" id="KW-0067">ATP-binding</keyword>
<dbReference type="Gene3D" id="1.10.8.60">
    <property type="match status" value="1"/>
</dbReference>
<dbReference type="InterPro" id="IPR035965">
    <property type="entry name" value="PAS-like_dom_sf"/>
</dbReference>
<dbReference type="KEGG" id="dde:Dde_3051"/>
<dbReference type="SUPFAM" id="SSF52540">
    <property type="entry name" value="P-loop containing nucleoside triphosphate hydrolases"/>
    <property type="match status" value="1"/>
</dbReference>
<dbReference type="Gene3D" id="3.30.450.20">
    <property type="entry name" value="PAS domain"/>
    <property type="match status" value="1"/>
</dbReference>
<evidence type="ECO:0000259" key="8">
    <source>
        <dbReference type="PROSITE" id="PS50112"/>
    </source>
</evidence>
<dbReference type="AlphaFoldDB" id="Q30WV1"/>
<dbReference type="PANTHER" id="PTHR32071">
    <property type="entry name" value="TRANSCRIPTIONAL REGULATORY PROTEIN"/>
    <property type="match status" value="1"/>
</dbReference>
<dbReference type="Gene3D" id="1.10.10.60">
    <property type="entry name" value="Homeodomain-like"/>
    <property type="match status" value="1"/>
</dbReference>
<dbReference type="FunFam" id="3.40.50.300:FF:000006">
    <property type="entry name" value="DNA-binding transcriptional regulator NtrC"/>
    <property type="match status" value="1"/>
</dbReference>
<dbReference type="SUPFAM" id="SSF46689">
    <property type="entry name" value="Homeodomain-like"/>
    <property type="match status" value="1"/>
</dbReference>
<dbReference type="GO" id="GO:0006355">
    <property type="term" value="P:regulation of DNA-templated transcription"/>
    <property type="evidence" value="ECO:0007669"/>
    <property type="project" value="InterPro"/>
</dbReference>
<gene>
    <name evidence="9" type="ordered locus">Dde_3051</name>
</gene>
<keyword evidence="5" id="KW-0804">Transcription</keyword>
<dbReference type="InterPro" id="IPR025943">
    <property type="entry name" value="Sigma_54_int_dom_ATP-bd_2"/>
</dbReference>
<dbReference type="InterPro" id="IPR000014">
    <property type="entry name" value="PAS"/>
</dbReference>
<dbReference type="NCBIfam" id="TIGR00229">
    <property type="entry name" value="sensory_box"/>
    <property type="match status" value="1"/>
</dbReference>
<dbReference type="InterPro" id="IPR002078">
    <property type="entry name" value="Sigma_54_int"/>
</dbReference>
<dbReference type="InterPro" id="IPR002197">
    <property type="entry name" value="HTH_Fis"/>
</dbReference>
<evidence type="ECO:0000259" key="7">
    <source>
        <dbReference type="PROSITE" id="PS50045"/>
    </source>
</evidence>
<dbReference type="HOGENOM" id="CLU_000445_8_1_7"/>
<dbReference type="PANTHER" id="PTHR32071:SF121">
    <property type="entry name" value="SIGMA L-DEPENDENT TRANSCRIPTIONAL REGULATOR YQIR-RELATED"/>
    <property type="match status" value="1"/>
</dbReference>
<keyword evidence="3" id="KW-0805">Transcription regulation</keyword>
<dbReference type="PROSITE" id="PS50045">
    <property type="entry name" value="SIGMA54_INTERACT_4"/>
    <property type="match status" value="1"/>
</dbReference>
<dbReference type="Pfam" id="PF25601">
    <property type="entry name" value="AAA_lid_14"/>
    <property type="match status" value="1"/>
</dbReference>
<evidence type="ECO:0000256" key="1">
    <source>
        <dbReference type="ARBA" id="ARBA00022741"/>
    </source>
</evidence>
<name>Q30WV1_OLEA2</name>
<dbReference type="InterPro" id="IPR025944">
    <property type="entry name" value="Sigma_54_int_dom_CS"/>
</dbReference>
<evidence type="ECO:0000313" key="9">
    <source>
        <dbReference type="EMBL" id="ABB39845.1"/>
    </source>
</evidence>
<evidence type="ECO:0000256" key="5">
    <source>
        <dbReference type="ARBA" id="ARBA00023163"/>
    </source>
</evidence>
<dbReference type="Pfam" id="PF13188">
    <property type="entry name" value="PAS_8"/>
    <property type="match status" value="1"/>
</dbReference>
<evidence type="ECO:0000256" key="4">
    <source>
        <dbReference type="ARBA" id="ARBA00023125"/>
    </source>
</evidence>
<keyword evidence="4" id="KW-0238">DNA-binding</keyword>
<dbReference type="PRINTS" id="PR01590">
    <property type="entry name" value="HTHFIS"/>
</dbReference>
<feature type="coiled-coil region" evidence="6">
    <location>
        <begin position="111"/>
        <end position="145"/>
    </location>
</feature>
<dbReference type="Pfam" id="PF00158">
    <property type="entry name" value="Sigma54_activat"/>
    <property type="match status" value="1"/>
</dbReference>